<name>A0ACB8SBF9_9AGAM</name>
<sequence length="554" mass="62562">MLSGLHVLLPAQPLFLGSILLSTIAFIFLYRIVRHRIKHLALRKLPGPPSPSFWLGNTQQMLNINAIAWHEELFKTYGSLVRIAGFCGEYRLVVSDPRALTSVILKDQDVFEITPWSTETHRVAFGPNLLTTLGEHHRKQRKLLNPVFSIKHMRYLTPLFQNITHQLRDIIAEKVERGPQEIDMVDWLGRLALELIAQGGLGHTFHSFDLKRKESEFSKAIKEWSPSIGKLIYWRPLFPMFSTRIHPKILRFFGSLLPSQALHNLMRIADVINDNAIDVLKKKQALLEKGDAAFINEVGEGKDIITVLLRENVGAAEEDKLPEDEMISQVSMFIFAATDTTSTAISRILLTLAHHPDAQEQLRKELTEAQANVDGKLDYDDLVALPFLEAVCRETLRLHPPAHFVQRICRKDVTIPVSHPVETASGPLSSIFIPEETIIYVHIWAVNRDPSIWGPDAAEWKPERWLSPLPESVATAHIPGVYSNTLTFNGGGRSCIGFKFSQLEIKTALAEILPHFRFSPTKHEVGWRFGGIITPTLKNSTYVGPQMPLVVEKI</sequence>
<reference evidence="1" key="2">
    <citation type="journal article" date="2022" name="New Phytol.">
        <title>Evolutionary transition to the ectomycorrhizal habit in the genomes of a hyperdiverse lineage of mushroom-forming fungi.</title>
        <authorList>
            <person name="Looney B."/>
            <person name="Miyauchi S."/>
            <person name="Morin E."/>
            <person name="Drula E."/>
            <person name="Courty P.E."/>
            <person name="Kohler A."/>
            <person name="Kuo A."/>
            <person name="LaButti K."/>
            <person name="Pangilinan J."/>
            <person name="Lipzen A."/>
            <person name="Riley R."/>
            <person name="Andreopoulos W."/>
            <person name="He G."/>
            <person name="Johnson J."/>
            <person name="Nolan M."/>
            <person name="Tritt A."/>
            <person name="Barry K.W."/>
            <person name="Grigoriev I.V."/>
            <person name="Nagy L.G."/>
            <person name="Hibbett D."/>
            <person name="Henrissat B."/>
            <person name="Matheny P.B."/>
            <person name="Labbe J."/>
            <person name="Martin F.M."/>
        </authorList>
    </citation>
    <scope>NUCLEOTIDE SEQUENCE</scope>
    <source>
        <strain evidence="1">FP105234-sp</strain>
    </source>
</reference>
<evidence type="ECO:0000313" key="1">
    <source>
        <dbReference type="EMBL" id="KAI0053487.1"/>
    </source>
</evidence>
<dbReference type="EMBL" id="MU275840">
    <property type="protein sequence ID" value="KAI0053487.1"/>
    <property type="molecule type" value="Genomic_DNA"/>
</dbReference>
<dbReference type="Proteomes" id="UP000814033">
    <property type="component" value="Unassembled WGS sequence"/>
</dbReference>
<keyword evidence="2" id="KW-1185">Reference proteome</keyword>
<comment type="caution">
    <text evidence="1">The sequence shown here is derived from an EMBL/GenBank/DDBJ whole genome shotgun (WGS) entry which is preliminary data.</text>
</comment>
<protein>
    <submittedName>
        <fullName evidence="1">Cytochrome P450</fullName>
    </submittedName>
</protein>
<gene>
    <name evidence="1" type="ORF">FA95DRAFT_1552547</name>
</gene>
<accession>A0ACB8SBF9</accession>
<proteinExistence type="predicted"/>
<organism evidence="1 2">
    <name type="scientific">Auriscalpium vulgare</name>
    <dbReference type="NCBI Taxonomy" id="40419"/>
    <lineage>
        <taxon>Eukaryota</taxon>
        <taxon>Fungi</taxon>
        <taxon>Dikarya</taxon>
        <taxon>Basidiomycota</taxon>
        <taxon>Agaricomycotina</taxon>
        <taxon>Agaricomycetes</taxon>
        <taxon>Russulales</taxon>
        <taxon>Auriscalpiaceae</taxon>
        <taxon>Auriscalpium</taxon>
    </lineage>
</organism>
<evidence type="ECO:0000313" key="2">
    <source>
        <dbReference type="Proteomes" id="UP000814033"/>
    </source>
</evidence>
<reference evidence="1" key="1">
    <citation type="submission" date="2021-02" db="EMBL/GenBank/DDBJ databases">
        <authorList>
            <consortium name="DOE Joint Genome Institute"/>
            <person name="Ahrendt S."/>
            <person name="Looney B.P."/>
            <person name="Miyauchi S."/>
            <person name="Morin E."/>
            <person name="Drula E."/>
            <person name="Courty P.E."/>
            <person name="Chicoki N."/>
            <person name="Fauchery L."/>
            <person name="Kohler A."/>
            <person name="Kuo A."/>
            <person name="Labutti K."/>
            <person name="Pangilinan J."/>
            <person name="Lipzen A."/>
            <person name="Riley R."/>
            <person name="Andreopoulos W."/>
            <person name="He G."/>
            <person name="Johnson J."/>
            <person name="Barry K.W."/>
            <person name="Grigoriev I.V."/>
            <person name="Nagy L."/>
            <person name="Hibbett D."/>
            <person name="Henrissat B."/>
            <person name="Matheny P.B."/>
            <person name="Labbe J."/>
            <person name="Martin F."/>
        </authorList>
    </citation>
    <scope>NUCLEOTIDE SEQUENCE</scope>
    <source>
        <strain evidence="1">FP105234-sp</strain>
    </source>
</reference>